<feature type="domain" description="Helicase ATP-binding" evidence="8">
    <location>
        <begin position="155"/>
        <end position="336"/>
    </location>
</feature>
<keyword evidence="4" id="KW-0378">Hydrolase</keyword>
<name>A0A139AL28_GONPJ</name>
<dbReference type="GO" id="GO:0003723">
    <property type="term" value="F:RNA binding"/>
    <property type="evidence" value="ECO:0007669"/>
    <property type="project" value="UniProtKB-KW"/>
</dbReference>
<dbReference type="Proteomes" id="UP000070544">
    <property type="component" value="Unassembled WGS sequence"/>
</dbReference>
<dbReference type="SUPFAM" id="SSF54928">
    <property type="entry name" value="RNA-binding domain, RBD"/>
    <property type="match status" value="1"/>
</dbReference>
<dbReference type="Pfam" id="PF00271">
    <property type="entry name" value="Helicase_C"/>
    <property type="match status" value="1"/>
</dbReference>
<dbReference type="InterPro" id="IPR001650">
    <property type="entry name" value="Helicase_C-like"/>
</dbReference>
<dbReference type="EC" id="3.6.4.13" evidence="2"/>
<dbReference type="EMBL" id="KQ965746">
    <property type="protein sequence ID" value="KXS17499.1"/>
    <property type="molecule type" value="Genomic_DNA"/>
</dbReference>
<protein>
    <recommendedName>
        <fullName evidence="2">RNA helicase</fullName>
        <ecNumber evidence="2">3.6.4.13</ecNumber>
    </recommendedName>
</protein>
<dbReference type="CDD" id="cd18787">
    <property type="entry name" value="SF2_C_DEAD"/>
    <property type="match status" value="1"/>
</dbReference>
<keyword evidence="5" id="KW-0347">Helicase</keyword>
<dbReference type="InterPro" id="IPR014001">
    <property type="entry name" value="Helicase_ATP-bd"/>
</dbReference>
<dbReference type="PROSITE" id="PS51192">
    <property type="entry name" value="HELICASE_ATP_BIND_1"/>
    <property type="match status" value="1"/>
</dbReference>
<dbReference type="Gene3D" id="3.40.50.300">
    <property type="entry name" value="P-loop containing nucleotide triphosphate hydrolases"/>
    <property type="match status" value="2"/>
</dbReference>
<dbReference type="CDD" id="cd00268">
    <property type="entry name" value="DEADc"/>
    <property type="match status" value="1"/>
</dbReference>
<dbReference type="OMA" id="YSGFHGR"/>
<dbReference type="GO" id="GO:0003724">
    <property type="term" value="F:RNA helicase activity"/>
    <property type="evidence" value="ECO:0007669"/>
    <property type="project" value="UniProtKB-EC"/>
</dbReference>
<feature type="compositionally biased region" description="Basic and acidic residues" evidence="7">
    <location>
        <begin position="24"/>
        <end position="36"/>
    </location>
</feature>
<dbReference type="AlphaFoldDB" id="A0A139AL28"/>
<dbReference type="OrthoDB" id="4255at2759"/>
<dbReference type="GO" id="GO:0005524">
    <property type="term" value="F:ATP binding"/>
    <property type="evidence" value="ECO:0007669"/>
    <property type="project" value="UniProtKB-KW"/>
</dbReference>
<evidence type="ECO:0000256" key="7">
    <source>
        <dbReference type="SAM" id="MobiDB-lite"/>
    </source>
</evidence>
<comment type="similarity">
    <text evidence="1">Belongs to the DEAD box helicase family. DDX21/DDX50 subfamily.</text>
</comment>
<evidence type="ECO:0000256" key="4">
    <source>
        <dbReference type="ARBA" id="ARBA00022801"/>
    </source>
</evidence>
<evidence type="ECO:0000256" key="6">
    <source>
        <dbReference type="ARBA" id="ARBA00022840"/>
    </source>
</evidence>
<evidence type="ECO:0000259" key="9">
    <source>
        <dbReference type="PROSITE" id="PS51194"/>
    </source>
</evidence>
<dbReference type="Gene3D" id="3.30.70.2280">
    <property type="match status" value="1"/>
</dbReference>
<dbReference type="SMART" id="SM00490">
    <property type="entry name" value="HELICc"/>
    <property type="match status" value="1"/>
</dbReference>
<dbReference type="InterPro" id="IPR012562">
    <property type="entry name" value="GUCT"/>
</dbReference>
<dbReference type="Pfam" id="PF00270">
    <property type="entry name" value="DEAD"/>
    <property type="match status" value="1"/>
</dbReference>
<keyword evidence="6" id="KW-0067">ATP-binding</keyword>
<dbReference type="STRING" id="1344416.A0A139AL28"/>
<feature type="region of interest" description="Disordered" evidence="7">
    <location>
        <begin position="1"/>
        <end position="125"/>
    </location>
</feature>
<proteinExistence type="inferred from homology"/>
<dbReference type="CDD" id="cd12937">
    <property type="entry name" value="GUCT_RH7_like"/>
    <property type="match status" value="1"/>
</dbReference>
<dbReference type="SUPFAM" id="SSF52540">
    <property type="entry name" value="P-loop containing nucleoside triphosphate hydrolases"/>
    <property type="match status" value="1"/>
</dbReference>
<evidence type="ECO:0000256" key="1">
    <source>
        <dbReference type="ARBA" id="ARBA00006517"/>
    </source>
</evidence>
<reference evidence="10 11" key="1">
    <citation type="journal article" date="2015" name="Genome Biol. Evol.">
        <title>Phylogenomic analyses indicate that early fungi evolved digesting cell walls of algal ancestors of land plants.</title>
        <authorList>
            <person name="Chang Y."/>
            <person name="Wang S."/>
            <person name="Sekimoto S."/>
            <person name="Aerts A.L."/>
            <person name="Choi C."/>
            <person name="Clum A."/>
            <person name="LaButti K.M."/>
            <person name="Lindquist E.A."/>
            <person name="Yee Ngan C."/>
            <person name="Ohm R.A."/>
            <person name="Salamov A.A."/>
            <person name="Grigoriev I.V."/>
            <person name="Spatafora J.W."/>
            <person name="Berbee M.L."/>
        </authorList>
    </citation>
    <scope>NUCLEOTIDE SEQUENCE [LARGE SCALE GENOMIC DNA]</scope>
    <source>
        <strain evidence="10 11">JEL478</strain>
    </source>
</reference>
<organism evidence="10 11">
    <name type="scientific">Gonapodya prolifera (strain JEL478)</name>
    <name type="common">Monoblepharis prolifera</name>
    <dbReference type="NCBI Taxonomy" id="1344416"/>
    <lineage>
        <taxon>Eukaryota</taxon>
        <taxon>Fungi</taxon>
        <taxon>Fungi incertae sedis</taxon>
        <taxon>Chytridiomycota</taxon>
        <taxon>Chytridiomycota incertae sedis</taxon>
        <taxon>Monoblepharidomycetes</taxon>
        <taxon>Monoblepharidales</taxon>
        <taxon>Gonapodyaceae</taxon>
        <taxon>Gonapodya</taxon>
    </lineage>
</organism>
<dbReference type="PROSITE" id="PS51194">
    <property type="entry name" value="HELICASE_CTER"/>
    <property type="match status" value="1"/>
</dbReference>
<evidence type="ECO:0000256" key="2">
    <source>
        <dbReference type="ARBA" id="ARBA00012552"/>
    </source>
</evidence>
<dbReference type="Pfam" id="PF08152">
    <property type="entry name" value="GUCT"/>
    <property type="match status" value="1"/>
</dbReference>
<feature type="compositionally biased region" description="Basic and acidic residues" evidence="7">
    <location>
        <begin position="1"/>
        <end position="16"/>
    </location>
</feature>
<keyword evidence="11" id="KW-1185">Reference proteome</keyword>
<gene>
    <name evidence="10" type="ORF">M427DRAFT_133332</name>
</gene>
<dbReference type="InterPro" id="IPR027417">
    <property type="entry name" value="P-loop_NTPase"/>
</dbReference>
<evidence type="ECO:0000259" key="8">
    <source>
        <dbReference type="PROSITE" id="PS51192"/>
    </source>
</evidence>
<feature type="compositionally biased region" description="Gly residues" evidence="7">
    <location>
        <begin position="702"/>
        <end position="721"/>
    </location>
</feature>
<dbReference type="InterPro" id="IPR035979">
    <property type="entry name" value="RBD_domain_sf"/>
</dbReference>
<dbReference type="InterPro" id="IPR050547">
    <property type="entry name" value="DEAD_box_RNA_helicases"/>
</dbReference>
<accession>A0A139AL28</accession>
<feature type="compositionally biased region" description="Low complexity" evidence="7">
    <location>
        <begin position="679"/>
        <end position="691"/>
    </location>
</feature>
<evidence type="ECO:0000256" key="3">
    <source>
        <dbReference type="ARBA" id="ARBA00022741"/>
    </source>
</evidence>
<dbReference type="InterPro" id="IPR044742">
    <property type="entry name" value="DEAD/DEAH_RhlB"/>
</dbReference>
<evidence type="ECO:0000256" key="5">
    <source>
        <dbReference type="ARBA" id="ARBA00022806"/>
    </source>
</evidence>
<keyword evidence="3" id="KW-0547">Nucleotide-binding</keyword>
<feature type="domain" description="Helicase C-terminal" evidence="9">
    <location>
        <begin position="370"/>
        <end position="514"/>
    </location>
</feature>
<dbReference type="InterPro" id="IPR011545">
    <property type="entry name" value="DEAD/DEAH_box_helicase_dom"/>
</dbReference>
<evidence type="ECO:0000313" key="11">
    <source>
        <dbReference type="Proteomes" id="UP000070544"/>
    </source>
</evidence>
<dbReference type="PANTHER" id="PTHR47963:SF8">
    <property type="entry name" value="ATP-DEPENDENT RNA HELICASE DEAD"/>
    <property type="match status" value="1"/>
</dbReference>
<dbReference type="GO" id="GO:0016787">
    <property type="term" value="F:hydrolase activity"/>
    <property type="evidence" value="ECO:0007669"/>
    <property type="project" value="UniProtKB-KW"/>
</dbReference>
<sequence>MAKTKDEFEDVKDVTKKEKKRKSKDRDAEEKVKKSDTNAVPTDDATPDVVKKEKKRKRKLEAESEKSKDEAESLDDGGLDESRNASPPADQQVPEAEPVKKKAKKAKSTNLSENDSVSEEADPTSLAVQPISDALKQRLRERGIDKLFPIQVATLSHIMAGKDVVGRARTGTGKTLAFALPIIQLLWEQNSDSGAMARRPPKVLVMTPTRELCLQVAKEFEGISGRAKVLTVYGGVAYDGQNAALRDGVDIVVGTPGRLIDMIERGTLRLNNLRFVVMDEADQMLDVGFRESMDAILAKVKEQRESVVHQTLLFSATIPNWVAEATTKYMRPEFLEKIDLVKDEKLKTSVNIRHIAIPSRWQMRNDIVGDVVSTYGCHGGRSIIFVERKHEANELALTDKLKATAQVIHGDIAQNQREITLRGFRDGKFGVLIATNVAARGLDIPEIDLVINCEPPSDIDTYIHRSGRTGRAGRSGVCVVFYKPNQEYMLGTIERATGLKFERPGVPQAKDILARKIEDTLSLFSSIDSSVFDYFVPHVDGLVNLYKGDTSKAFAACLALITNTTKPLPSRSLLTAQEGWRTLLFTTSQPIRHAGFVKALIKREFPDLTWEDTKGYRMTTDSCGVVVDVNSEKVVVSGGSDEPSIEVAGVRWTPSGGVQLQIANELPDLVDRDEGNGGQSQYSGGRSYGGDSHSRPARGGFRRGGGGGGGGGYGGRGRGRW</sequence>
<dbReference type="SMART" id="SM00487">
    <property type="entry name" value="DEXDc"/>
    <property type="match status" value="1"/>
</dbReference>
<feature type="compositionally biased region" description="Basic and acidic residues" evidence="7">
    <location>
        <begin position="60"/>
        <end position="71"/>
    </location>
</feature>
<evidence type="ECO:0000313" key="10">
    <source>
        <dbReference type="EMBL" id="KXS17499.1"/>
    </source>
</evidence>
<dbReference type="PANTHER" id="PTHR47963">
    <property type="entry name" value="DEAD-BOX ATP-DEPENDENT RNA HELICASE 47, MITOCHONDRIAL"/>
    <property type="match status" value="1"/>
</dbReference>
<feature type="region of interest" description="Disordered" evidence="7">
    <location>
        <begin position="668"/>
        <end position="721"/>
    </location>
</feature>